<dbReference type="PROSITE" id="PS50894">
    <property type="entry name" value="HPT"/>
    <property type="match status" value="1"/>
</dbReference>
<feature type="modified residue" description="Phosphohistidine" evidence="2">
    <location>
        <position position="48"/>
    </location>
</feature>
<accession>A0ABR5NG90</accession>
<evidence type="ECO:0000256" key="1">
    <source>
        <dbReference type="ARBA" id="ARBA00023012"/>
    </source>
</evidence>
<keyword evidence="1" id="KW-0902">Two-component regulatory system</keyword>
<dbReference type="InterPro" id="IPR008207">
    <property type="entry name" value="Sig_transdc_His_kin_Hpt_dom"/>
</dbReference>
<feature type="domain" description="HPt" evidence="3">
    <location>
        <begin position="1"/>
        <end position="105"/>
    </location>
</feature>
<dbReference type="InterPro" id="IPR051315">
    <property type="entry name" value="Bact_Chemotaxis_CheA"/>
</dbReference>
<dbReference type="EMBL" id="LDJG01000033">
    <property type="protein sequence ID" value="KRG54228.1"/>
    <property type="molecule type" value="Genomic_DNA"/>
</dbReference>
<gene>
    <name evidence="4" type="ORF">ABB22_16400</name>
</gene>
<dbReference type="Pfam" id="PF01627">
    <property type="entry name" value="Hpt"/>
    <property type="match status" value="1"/>
</dbReference>
<feature type="non-terminal residue" evidence="4">
    <location>
        <position position="233"/>
    </location>
</feature>
<dbReference type="CDD" id="cd00088">
    <property type="entry name" value="HPT"/>
    <property type="match status" value="1"/>
</dbReference>
<dbReference type="SMART" id="SM00073">
    <property type="entry name" value="HPT"/>
    <property type="match status" value="1"/>
</dbReference>
<proteinExistence type="predicted"/>
<dbReference type="RefSeq" id="WP_211264519.1">
    <property type="nucleotide sequence ID" value="NZ_LDJG01000033.1"/>
</dbReference>
<evidence type="ECO:0000313" key="4">
    <source>
        <dbReference type="EMBL" id="KRG54228.1"/>
    </source>
</evidence>
<dbReference type="PANTHER" id="PTHR43395">
    <property type="entry name" value="SENSOR HISTIDINE KINASE CHEA"/>
    <property type="match status" value="1"/>
</dbReference>
<dbReference type="SUPFAM" id="SSF47226">
    <property type="entry name" value="Histidine-containing phosphotransfer domain, HPT domain"/>
    <property type="match status" value="1"/>
</dbReference>
<sequence>MSAFADDIAADFILEAQEILDRLGEQLVALEQSPQDNDQLNAVFRGFHTLKGGAGFLGINAMVELCHAAEETLGMARSGKAVLQAHHFDAAQQSLDWLQAMLDAVSAGTDPQHAPPALIALFDVDVAPAAPVPVAAAPVAASGGDLITEDEFEDLLDQLHGGGAPGAKPVAAVGAPEAGSDLISEDEFEALLDQLHGAAAPGAMPVVASAKPAAACKGGDDLITEDEFEALLD</sequence>
<evidence type="ECO:0000256" key="2">
    <source>
        <dbReference type="PROSITE-ProRule" id="PRU00110"/>
    </source>
</evidence>
<dbReference type="Gene3D" id="1.20.120.160">
    <property type="entry name" value="HPT domain"/>
    <property type="match status" value="1"/>
</dbReference>
<dbReference type="Proteomes" id="UP000050902">
    <property type="component" value="Unassembled WGS sequence"/>
</dbReference>
<dbReference type="PANTHER" id="PTHR43395:SF1">
    <property type="entry name" value="CHEMOTAXIS PROTEIN CHEA"/>
    <property type="match status" value="1"/>
</dbReference>
<reference evidence="4 5" key="1">
    <citation type="submission" date="2015-05" db="EMBL/GenBank/DDBJ databases">
        <title>Genome sequencing and analysis of members of genus Stenotrophomonas.</title>
        <authorList>
            <person name="Patil P.P."/>
            <person name="Midha S."/>
            <person name="Patil P.B."/>
        </authorList>
    </citation>
    <scope>NUCLEOTIDE SEQUENCE [LARGE SCALE GENOMIC DNA]</scope>
    <source>
        <strain evidence="4 5">DSM 12575</strain>
    </source>
</reference>
<name>A0ABR5NG90_9GAMM</name>
<organism evidence="4 5">
    <name type="scientific">Stenotrophomonas nitritireducens</name>
    <dbReference type="NCBI Taxonomy" id="83617"/>
    <lineage>
        <taxon>Bacteria</taxon>
        <taxon>Pseudomonadati</taxon>
        <taxon>Pseudomonadota</taxon>
        <taxon>Gammaproteobacteria</taxon>
        <taxon>Lysobacterales</taxon>
        <taxon>Lysobacteraceae</taxon>
        <taxon>Stenotrophomonas</taxon>
    </lineage>
</organism>
<evidence type="ECO:0000313" key="5">
    <source>
        <dbReference type="Proteomes" id="UP000050902"/>
    </source>
</evidence>
<keyword evidence="2" id="KW-0597">Phosphoprotein</keyword>
<protein>
    <submittedName>
        <fullName evidence="4">Chemotaxis protein</fullName>
    </submittedName>
</protein>
<keyword evidence="5" id="KW-1185">Reference proteome</keyword>
<comment type="caution">
    <text evidence="4">The sequence shown here is derived from an EMBL/GenBank/DDBJ whole genome shotgun (WGS) entry which is preliminary data.</text>
</comment>
<evidence type="ECO:0000259" key="3">
    <source>
        <dbReference type="PROSITE" id="PS50894"/>
    </source>
</evidence>
<dbReference type="InterPro" id="IPR036641">
    <property type="entry name" value="HPT_dom_sf"/>
</dbReference>